<comment type="caution">
    <text evidence="1">The sequence shown here is derived from an EMBL/GenBank/DDBJ whole genome shotgun (WGS) entry which is preliminary data.</text>
</comment>
<organism evidence="1 2">
    <name type="scientific">Dentiscutata heterogama</name>
    <dbReference type="NCBI Taxonomy" id="1316150"/>
    <lineage>
        <taxon>Eukaryota</taxon>
        <taxon>Fungi</taxon>
        <taxon>Fungi incertae sedis</taxon>
        <taxon>Mucoromycota</taxon>
        <taxon>Glomeromycotina</taxon>
        <taxon>Glomeromycetes</taxon>
        <taxon>Diversisporales</taxon>
        <taxon>Gigasporaceae</taxon>
        <taxon>Dentiscutata</taxon>
    </lineage>
</organism>
<evidence type="ECO:0000313" key="2">
    <source>
        <dbReference type="Proteomes" id="UP000789702"/>
    </source>
</evidence>
<feature type="non-terminal residue" evidence="1">
    <location>
        <position position="1"/>
    </location>
</feature>
<name>A0ACA9LX90_9GLOM</name>
<dbReference type="EMBL" id="CAJVPU010005308">
    <property type="protein sequence ID" value="CAG8545969.1"/>
    <property type="molecule type" value="Genomic_DNA"/>
</dbReference>
<gene>
    <name evidence="1" type="ORF">DHETER_LOCUS5011</name>
</gene>
<protein>
    <submittedName>
        <fullName evidence="1">1553_t:CDS:1</fullName>
    </submittedName>
</protein>
<dbReference type="Proteomes" id="UP000789702">
    <property type="component" value="Unassembled WGS sequence"/>
</dbReference>
<accession>A0ACA9LX90</accession>
<sequence>SDNSNDLTINKEKYLTYLPHSGFNNQRIGLENAIFLAWFLNRTLIIPPILLFEGDATFFWQRYDKLYNFLSQNILPNRNQFKFKLCSKNSTECVQAFGLSFRIAPNNSSIVTYTMYNWDELLDFTFLNNYIKYINRQDFNYEHLLKSLHIYDSSEVYNLTKDENRYQQRYYDDITSTIELNNFKERVNLIDLKQRSEKLLHFASVFSSHRIVRQLPESENFWNMLIKKTLPNNPTLINITEKIVDKIRGTNNFIGVHSRLKDNSFLKSQNNTVQSFIKGIEKDFEGDVCLKTNIFLATDIKRDHIALQPLFQNFSSCIYMLDDFNDLLEPLKFLKKPRDGMIMYEFFVTLIDLLVVSKGNKVYGTEGSTFSSYAKQLHNAWIR</sequence>
<proteinExistence type="predicted"/>
<keyword evidence="2" id="KW-1185">Reference proteome</keyword>
<reference evidence="1" key="1">
    <citation type="submission" date="2021-06" db="EMBL/GenBank/DDBJ databases">
        <authorList>
            <person name="Kallberg Y."/>
            <person name="Tangrot J."/>
            <person name="Rosling A."/>
        </authorList>
    </citation>
    <scope>NUCLEOTIDE SEQUENCE</scope>
    <source>
        <strain evidence="1">IL203A</strain>
    </source>
</reference>
<evidence type="ECO:0000313" key="1">
    <source>
        <dbReference type="EMBL" id="CAG8545969.1"/>
    </source>
</evidence>